<dbReference type="SUPFAM" id="SSF103088">
    <property type="entry name" value="OmpA-like"/>
    <property type="match status" value="1"/>
</dbReference>
<dbReference type="AlphaFoldDB" id="A0A853IVA6"/>
<feature type="domain" description="OmpA-like" evidence="3">
    <location>
        <begin position="256"/>
        <end position="366"/>
    </location>
</feature>
<accession>A0A853IVA6</accession>
<dbReference type="GO" id="GO:0016020">
    <property type="term" value="C:membrane"/>
    <property type="evidence" value="ECO:0007669"/>
    <property type="project" value="UniProtKB-UniRule"/>
</dbReference>
<evidence type="ECO:0000259" key="3">
    <source>
        <dbReference type="PROSITE" id="PS51123"/>
    </source>
</evidence>
<dbReference type="InterPro" id="IPR050330">
    <property type="entry name" value="Bact_OuterMem_StrucFunc"/>
</dbReference>
<comment type="caution">
    <text evidence="4">The sequence shown here is derived from an EMBL/GenBank/DDBJ whole genome shotgun (WGS) entry which is preliminary data.</text>
</comment>
<dbReference type="InterPro" id="IPR045372">
    <property type="entry name" value="YidB"/>
</dbReference>
<keyword evidence="5" id="KW-1185">Reference proteome</keyword>
<evidence type="ECO:0000313" key="4">
    <source>
        <dbReference type="EMBL" id="NZA01407.1"/>
    </source>
</evidence>
<dbReference type="PANTHER" id="PTHR30329">
    <property type="entry name" value="STATOR ELEMENT OF FLAGELLAR MOTOR COMPLEX"/>
    <property type="match status" value="1"/>
</dbReference>
<dbReference type="InterPro" id="IPR006665">
    <property type="entry name" value="OmpA-like"/>
</dbReference>
<sequence>MFDVLIREAGARFGLGDKALPVAQMLLAYMTNRDTGGLAGFLEKFKAAGLGPIIQSWLGGGPSAQPVSNSQVETVLGASGGLLSMITARLGVNRDNVTSAIGYLLPAIVGKLTPGGSLPANLPPEVASFAAAGQSLLAAPAAATVAAPAAGGGVMKWLPWVVAAAAVLFGLSYCGKSRTPTDAPVTPAAPASAPAAVPAPAASDAPVAAFGGSAPTTTPATAPITPAASEPAAGAASAASAAAAADEPTGSAVVSLMDASSVPALKVYFDSGKTDVHSDFAAKSADLVNYMKANADTKAVISGFNDPTGNAAANAELSKNRAQAVQAALVAAGIPADRTVLEKPAETSGTAATNAASRRVEVVLRK</sequence>
<keyword evidence="1" id="KW-0472">Membrane</keyword>
<dbReference type="InterPro" id="IPR027405">
    <property type="entry name" value="YidB-like"/>
</dbReference>
<gene>
    <name evidence="4" type="ORF">H0I39_05845</name>
</gene>
<proteinExistence type="predicted"/>
<evidence type="ECO:0000313" key="5">
    <source>
        <dbReference type="Proteomes" id="UP000589716"/>
    </source>
</evidence>
<name>A0A853IVA6_9BURK</name>
<dbReference type="InterPro" id="IPR036737">
    <property type="entry name" value="OmpA-like_sf"/>
</dbReference>
<protein>
    <submittedName>
        <fullName evidence="4">OmpA family protein</fullName>
    </submittedName>
</protein>
<dbReference type="SUPFAM" id="SSF140804">
    <property type="entry name" value="YidB-like"/>
    <property type="match status" value="1"/>
</dbReference>
<dbReference type="Proteomes" id="UP000589716">
    <property type="component" value="Unassembled WGS sequence"/>
</dbReference>
<reference evidence="4 5" key="1">
    <citation type="submission" date="2020-07" db="EMBL/GenBank/DDBJ databases">
        <authorList>
            <person name="Maaloum M."/>
        </authorList>
    </citation>
    <scope>NUCLEOTIDE SEQUENCE [LARGE SCALE GENOMIC DNA]</scope>
    <source>
        <strain evidence="4 5">GCS-AN-3</strain>
    </source>
</reference>
<dbReference type="RefSeq" id="WP_180549886.1">
    <property type="nucleotide sequence ID" value="NZ_JACCKX010000001.1"/>
</dbReference>
<dbReference type="Pfam" id="PF20159">
    <property type="entry name" value="YidB"/>
    <property type="match status" value="1"/>
</dbReference>
<dbReference type="Gene3D" id="1.10.10.690">
    <property type="entry name" value="YidB-like"/>
    <property type="match status" value="1"/>
</dbReference>
<dbReference type="Gene3D" id="3.30.1330.60">
    <property type="entry name" value="OmpA-like domain"/>
    <property type="match status" value="1"/>
</dbReference>
<feature type="region of interest" description="Disordered" evidence="2">
    <location>
        <begin position="208"/>
        <end position="229"/>
    </location>
</feature>
<dbReference type="PROSITE" id="PS51123">
    <property type="entry name" value="OMPA_2"/>
    <property type="match status" value="1"/>
</dbReference>
<dbReference type="Pfam" id="PF00691">
    <property type="entry name" value="OmpA"/>
    <property type="match status" value="1"/>
</dbReference>
<dbReference type="EMBL" id="JACCKX010000001">
    <property type="protein sequence ID" value="NZA01407.1"/>
    <property type="molecule type" value="Genomic_DNA"/>
</dbReference>
<evidence type="ECO:0000256" key="2">
    <source>
        <dbReference type="SAM" id="MobiDB-lite"/>
    </source>
</evidence>
<evidence type="ECO:0000256" key="1">
    <source>
        <dbReference type="PROSITE-ProRule" id="PRU00473"/>
    </source>
</evidence>
<dbReference type="PANTHER" id="PTHR30329:SF21">
    <property type="entry name" value="LIPOPROTEIN YIAD-RELATED"/>
    <property type="match status" value="1"/>
</dbReference>
<organism evidence="4 5">
    <name type="scientific">Ottowia beijingensis</name>
    <dbReference type="NCBI Taxonomy" id="1207057"/>
    <lineage>
        <taxon>Bacteria</taxon>
        <taxon>Pseudomonadati</taxon>
        <taxon>Pseudomonadota</taxon>
        <taxon>Betaproteobacteria</taxon>
        <taxon>Burkholderiales</taxon>
        <taxon>Comamonadaceae</taxon>
        <taxon>Ottowia</taxon>
    </lineage>
</organism>